<proteinExistence type="predicted"/>
<accession>A0A6A8SJB6</accession>
<comment type="caution">
    <text evidence="1">The sequence shown here is derived from an EMBL/GenBank/DDBJ whole genome shotgun (WGS) entry which is preliminary data.</text>
</comment>
<organism evidence="1 2">
    <name type="scientific">Turicibacter sanguinis</name>
    <dbReference type="NCBI Taxonomy" id="154288"/>
    <lineage>
        <taxon>Bacteria</taxon>
        <taxon>Bacillati</taxon>
        <taxon>Bacillota</taxon>
        <taxon>Erysipelotrichia</taxon>
        <taxon>Erysipelotrichales</taxon>
        <taxon>Turicibacteraceae</taxon>
        <taxon>Turicibacter</taxon>
    </lineage>
</organism>
<protein>
    <submittedName>
        <fullName evidence="1">Spore coat protein</fullName>
    </submittedName>
</protein>
<keyword evidence="1" id="KW-0167">Capsid protein</keyword>
<name>A0A6A8SJB6_9FIRM</name>
<evidence type="ECO:0000313" key="1">
    <source>
        <dbReference type="EMBL" id="MTK22068.1"/>
    </source>
</evidence>
<dbReference type="Proteomes" id="UP000487649">
    <property type="component" value="Unassembled WGS sequence"/>
</dbReference>
<evidence type="ECO:0000313" key="2">
    <source>
        <dbReference type="Proteomes" id="UP000487649"/>
    </source>
</evidence>
<reference evidence="1 2" key="1">
    <citation type="journal article" date="2019" name="Nat. Med.">
        <title>A library of human gut bacterial isolates paired with longitudinal multiomics data enables mechanistic microbiome research.</title>
        <authorList>
            <person name="Poyet M."/>
            <person name="Groussin M."/>
            <person name="Gibbons S.M."/>
            <person name="Avila-Pacheco J."/>
            <person name="Jiang X."/>
            <person name="Kearney S.M."/>
            <person name="Perrotta A.R."/>
            <person name="Berdy B."/>
            <person name="Zhao S."/>
            <person name="Lieberman T.D."/>
            <person name="Swanson P.K."/>
            <person name="Smith M."/>
            <person name="Roesemann S."/>
            <person name="Alexander J.E."/>
            <person name="Rich S.A."/>
            <person name="Livny J."/>
            <person name="Vlamakis H."/>
            <person name="Clish C."/>
            <person name="Bullock K."/>
            <person name="Deik A."/>
            <person name="Scott J."/>
            <person name="Pierce K.A."/>
            <person name="Xavier R.J."/>
            <person name="Alm E.J."/>
        </authorList>
    </citation>
    <scope>NUCLEOTIDE SEQUENCE [LARGE SCALE GENOMIC DNA]</scope>
    <source>
        <strain evidence="1 2">BIOML-A198</strain>
    </source>
</reference>
<sequence>MNERDLMEDVLLVLKGAADLYLHGTIESSTLNVHTTFEKVLNDTLCMQNEVYAAMAQKGWYPSQAADQQQIEQVKQKFAPNAQ</sequence>
<dbReference type="RefSeq" id="WP_006785905.1">
    <property type="nucleotide sequence ID" value="NZ_CABJBH010000002.1"/>
</dbReference>
<dbReference type="InterPro" id="IPR012851">
    <property type="entry name" value="Spore_coat_CotF-like"/>
</dbReference>
<keyword evidence="1" id="KW-0946">Virion</keyword>
<dbReference type="EMBL" id="WMQE01000029">
    <property type="protein sequence ID" value="MTK22068.1"/>
    <property type="molecule type" value="Genomic_DNA"/>
</dbReference>
<dbReference type="Pfam" id="PF07875">
    <property type="entry name" value="Coat_F"/>
    <property type="match status" value="1"/>
</dbReference>
<gene>
    <name evidence="1" type="ORF">GMA92_11650</name>
</gene>
<dbReference type="AlphaFoldDB" id="A0A6A8SJB6"/>